<dbReference type="Gene3D" id="1.10.287.70">
    <property type="match status" value="2"/>
</dbReference>
<evidence type="ECO:0000313" key="12">
    <source>
        <dbReference type="EMBL" id="KAB1215115.1"/>
    </source>
</evidence>
<sequence length="346" mass="38095">MASNGSQEPKLSGSVETAPQKQKTSSLKRSIYGCFKGASFGTAPIPRSEFVSVGLHPTLKQVGMIAGIYLSVGTVFFSVFQHHLKGKSTNTLIDAIYMSVSTFTTVGYGDLVPDSVVTKLLTSAYAVTGMGLVGLVLSKVSDYFLEKQEEMLVRALHMRQKVGLNETQKEYETHKVKYDNCIVISVVILVLVLTGIIHLAAVEGFDLTDAFYWVSVTITTLGYEDESFKHTKGRFFAIIWISSSTISLAQLFLQVIEVKFEGRQRAFVKRILAQTMTTGDLEAPDSHHYGVVEPSDFIIHKLKQRGKISQEDISLAMEEFDSKLGQSGSLAAPDKMVSEPSKTEKK</sequence>
<comment type="caution">
    <text evidence="12">The sequence shown here is derived from an EMBL/GenBank/DDBJ whole genome shotgun (WGS) entry which is preliminary data.</text>
</comment>
<accession>A0A6A1VR20</accession>
<dbReference type="GO" id="GO:0022841">
    <property type="term" value="F:potassium ion leak channel activity"/>
    <property type="evidence" value="ECO:0007669"/>
    <property type="project" value="TreeGrafter"/>
</dbReference>
<feature type="transmembrane region" description="Helical" evidence="10">
    <location>
        <begin position="235"/>
        <end position="256"/>
    </location>
</feature>
<keyword evidence="7 10" id="KW-0472">Membrane</keyword>
<feature type="domain" description="Potassium channel" evidence="11">
    <location>
        <begin position="186"/>
        <end position="251"/>
    </location>
</feature>
<dbReference type="GO" id="GO:0005886">
    <property type="term" value="C:plasma membrane"/>
    <property type="evidence" value="ECO:0007669"/>
    <property type="project" value="TreeGrafter"/>
</dbReference>
<feature type="region of interest" description="Disordered" evidence="9">
    <location>
        <begin position="1"/>
        <end position="22"/>
    </location>
</feature>
<feature type="transmembrane region" description="Helical" evidence="10">
    <location>
        <begin position="123"/>
        <end position="145"/>
    </location>
</feature>
<dbReference type="OrthoDB" id="415460at2759"/>
<name>A0A6A1VR20_9ROSI</name>
<dbReference type="GO" id="GO:0015271">
    <property type="term" value="F:outward rectifier potassium channel activity"/>
    <property type="evidence" value="ECO:0007669"/>
    <property type="project" value="TreeGrafter"/>
</dbReference>
<evidence type="ECO:0000256" key="2">
    <source>
        <dbReference type="ARBA" id="ARBA00010159"/>
    </source>
</evidence>
<evidence type="ECO:0000256" key="8">
    <source>
        <dbReference type="ARBA" id="ARBA00023303"/>
    </source>
</evidence>
<comment type="similarity">
    <text evidence="2">Belongs to the two pore domain potassium channel (TC 1.A.1.7) family.</text>
</comment>
<dbReference type="InterPro" id="IPR013099">
    <property type="entry name" value="K_chnl_dom"/>
</dbReference>
<keyword evidence="13" id="KW-1185">Reference proteome</keyword>
<evidence type="ECO:0000256" key="3">
    <source>
        <dbReference type="ARBA" id="ARBA00022448"/>
    </source>
</evidence>
<evidence type="ECO:0000259" key="11">
    <source>
        <dbReference type="Pfam" id="PF07885"/>
    </source>
</evidence>
<keyword evidence="4 10" id="KW-0812">Transmembrane</keyword>
<dbReference type="AlphaFoldDB" id="A0A6A1VR20"/>
<dbReference type="PANTHER" id="PTHR11003:SF271">
    <property type="entry name" value="TWO-PORE POTASSIUM CHANNEL 1-LIKE"/>
    <property type="match status" value="1"/>
</dbReference>
<feature type="transmembrane region" description="Helical" evidence="10">
    <location>
        <begin position="181"/>
        <end position="201"/>
    </location>
</feature>
<evidence type="ECO:0000256" key="6">
    <source>
        <dbReference type="ARBA" id="ARBA00023065"/>
    </source>
</evidence>
<dbReference type="PRINTS" id="PR01333">
    <property type="entry name" value="2POREKCHANEL"/>
</dbReference>
<organism evidence="12 13">
    <name type="scientific">Morella rubra</name>
    <name type="common">Chinese bayberry</name>
    <dbReference type="NCBI Taxonomy" id="262757"/>
    <lineage>
        <taxon>Eukaryota</taxon>
        <taxon>Viridiplantae</taxon>
        <taxon>Streptophyta</taxon>
        <taxon>Embryophyta</taxon>
        <taxon>Tracheophyta</taxon>
        <taxon>Spermatophyta</taxon>
        <taxon>Magnoliopsida</taxon>
        <taxon>eudicotyledons</taxon>
        <taxon>Gunneridae</taxon>
        <taxon>Pentapetalae</taxon>
        <taxon>rosids</taxon>
        <taxon>fabids</taxon>
        <taxon>Fagales</taxon>
        <taxon>Myricaceae</taxon>
        <taxon>Morella</taxon>
    </lineage>
</organism>
<dbReference type="GO" id="GO:0030322">
    <property type="term" value="P:stabilization of membrane potential"/>
    <property type="evidence" value="ECO:0007669"/>
    <property type="project" value="TreeGrafter"/>
</dbReference>
<dbReference type="Pfam" id="PF07885">
    <property type="entry name" value="Ion_trans_2"/>
    <property type="match status" value="2"/>
</dbReference>
<dbReference type="InterPro" id="IPR003280">
    <property type="entry name" value="2pore_dom_K_chnl"/>
</dbReference>
<comment type="subcellular location">
    <subcellularLocation>
        <location evidence="1">Membrane</location>
        <topology evidence="1">Multi-pass membrane protein</topology>
    </subcellularLocation>
</comment>
<gene>
    <name evidence="12" type="ORF">CJ030_MR4G016290</name>
</gene>
<feature type="domain" description="Potassium channel" evidence="11">
    <location>
        <begin position="67"/>
        <end position="144"/>
    </location>
</feature>
<proteinExistence type="inferred from homology"/>
<evidence type="ECO:0000256" key="10">
    <source>
        <dbReference type="SAM" id="Phobius"/>
    </source>
</evidence>
<feature type="transmembrane region" description="Helical" evidence="10">
    <location>
        <begin position="62"/>
        <end position="80"/>
    </location>
</feature>
<dbReference type="EMBL" id="RXIC02000022">
    <property type="protein sequence ID" value="KAB1215115.1"/>
    <property type="molecule type" value="Genomic_DNA"/>
</dbReference>
<evidence type="ECO:0000256" key="5">
    <source>
        <dbReference type="ARBA" id="ARBA00022989"/>
    </source>
</evidence>
<dbReference type="Proteomes" id="UP000516437">
    <property type="component" value="Chromosome 4"/>
</dbReference>
<dbReference type="GO" id="GO:0009705">
    <property type="term" value="C:plant-type vacuole membrane"/>
    <property type="evidence" value="ECO:0007669"/>
    <property type="project" value="TreeGrafter"/>
</dbReference>
<evidence type="ECO:0000313" key="13">
    <source>
        <dbReference type="Proteomes" id="UP000516437"/>
    </source>
</evidence>
<keyword evidence="8 12" id="KW-0407">Ion channel</keyword>
<evidence type="ECO:0000256" key="9">
    <source>
        <dbReference type="SAM" id="MobiDB-lite"/>
    </source>
</evidence>
<reference evidence="12 13" key="1">
    <citation type="journal article" date="2019" name="Plant Biotechnol. J.">
        <title>The red bayberry genome and genetic basis of sex determination.</title>
        <authorList>
            <person name="Jia H.M."/>
            <person name="Jia H.J."/>
            <person name="Cai Q.L."/>
            <person name="Wang Y."/>
            <person name="Zhao H.B."/>
            <person name="Yang W.F."/>
            <person name="Wang G.Y."/>
            <person name="Li Y.H."/>
            <person name="Zhan D.L."/>
            <person name="Shen Y.T."/>
            <person name="Niu Q.F."/>
            <person name="Chang L."/>
            <person name="Qiu J."/>
            <person name="Zhao L."/>
            <person name="Xie H.B."/>
            <person name="Fu W.Y."/>
            <person name="Jin J."/>
            <person name="Li X.W."/>
            <person name="Jiao Y."/>
            <person name="Zhou C.C."/>
            <person name="Tu T."/>
            <person name="Chai C.Y."/>
            <person name="Gao J.L."/>
            <person name="Fan L.J."/>
            <person name="van de Weg E."/>
            <person name="Wang J.Y."/>
            <person name="Gao Z.S."/>
        </authorList>
    </citation>
    <scope>NUCLEOTIDE SEQUENCE [LARGE SCALE GENOMIC DNA]</scope>
    <source>
        <tissue evidence="12">Leaves</tissue>
    </source>
</reference>
<protein>
    <submittedName>
        <fullName evidence="12">Two-pore potassium channel 1</fullName>
    </submittedName>
</protein>
<evidence type="ECO:0000256" key="4">
    <source>
        <dbReference type="ARBA" id="ARBA00022692"/>
    </source>
</evidence>
<evidence type="ECO:0000256" key="7">
    <source>
        <dbReference type="ARBA" id="ARBA00023136"/>
    </source>
</evidence>
<keyword evidence="3" id="KW-0813">Transport</keyword>
<keyword evidence="6" id="KW-0406">Ion transport</keyword>
<dbReference type="SUPFAM" id="SSF81324">
    <property type="entry name" value="Voltage-gated potassium channels"/>
    <property type="match status" value="2"/>
</dbReference>
<dbReference type="PANTHER" id="PTHR11003">
    <property type="entry name" value="POTASSIUM CHANNEL, SUBFAMILY K"/>
    <property type="match status" value="1"/>
</dbReference>
<feature type="region of interest" description="Disordered" evidence="9">
    <location>
        <begin position="324"/>
        <end position="346"/>
    </location>
</feature>
<keyword evidence="5 10" id="KW-1133">Transmembrane helix</keyword>
<evidence type="ECO:0000256" key="1">
    <source>
        <dbReference type="ARBA" id="ARBA00004141"/>
    </source>
</evidence>